<evidence type="ECO:0000256" key="4">
    <source>
        <dbReference type="ARBA" id="ARBA00022679"/>
    </source>
</evidence>
<dbReference type="GO" id="GO:0016301">
    <property type="term" value="F:kinase activity"/>
    <property type="evidence" value="ECO:0007669"/>
    <property type="project" value="UniProtKB-KW"/>
</dbReference>
<dbReference type="Gene3D" id="3.40.50.2300">
    <property type="match status" value="1"/>
</dbReference>
<comment type="caution">
    <text evidence="9">The sequence shown here is derived from an EMBL/GenBank/DDBJ whole genome shotgun (WGS) entry which is preliminary data.</text>
</comment>
<feature type="domain" description="PTS EIIB type-3" evidence="8">
    <location>
        <begin position="37"/>
        <end position="136"/>
    </location>
</feature>
<keyword evidence="10" id="KW-1185">Reference proteome</keyword>
<dbReference type="AlphaFoldDB" id="A0A224WVN2"/>
<dbReference type="PANTHER" id="PTHR34581:SF2">
    <property type="entry name" value="PTS SYSTEM N,N'-DIACETYLCHITOBIOSE-SPECIFIC EIIB COMPONENT"/>
    <property type="match status" value="1"/>
</dbReference>
<evidence type="ECO:0000313" key="9">
    <source>
        <dbReference type="EMBL" id="GAX46438.1"/>
    </source>
</evidence>
<keyword evidence="1" id="KW-0813">Transport</keyword>
<dbReference type="InterPro" id="IPR036095">
    <property type="entry name" value="PTS_EIIB-like_sf"/>
</dbReference>
<dbReference type="PROSITE" id="PS51100">
    <property type="entry name" value="PTS_EIIB_TYPE_3"/>
    <property type="match status" value="1"/>
</dbReference>
<reference evidence="10" key="1">
    <citation type="submission" date="2017-08" db="EMBL/GenBank/DDBJ databases">
        <title>Draft genome sequence of Lactococcus sp. strain Rs-Y01, isolated from the gut of the lower termite Reticulitermes speratus.</title>
        <authorList>
            <person name="Ohkuma M."/>
            <person name="Yuki M."/>
        </authorList>
    </citation>
    <scope>NUCLEOTIDE SEQUENCE [LARGE SCALE GENOMIC DNA]</scope>
    <source>
        <strain evidence="10">Rs-Y01</strain>
    </source>
</reference>
<evidence type="ECO:0000256" key="1">
    <source>
        <dbReference type="ARBA" id="ARBA00022448"/>
    </source>
</evidence>
<evidence type="ECO:0000256" key="5">
    <source>
        <dbReference type="ARBA" id="ARBA00022683"/>
    </source>
</evidence>
<keyword evidence="3" id="KW-0762">Sugar transport</keyword>
<dbReference type="InterPro" id="IPR003501">
    <property type="entry name" value="PTS_EIIB_2/3"/>
</dbReference>
<keyword evidence="2" id="KW-0597">Phosphoprotein</keyword>
<protein>
    <recommendedName>
        <fullName evidence="8">PTS EIIB type-3 domain-containing protein</fullName>
    </recommendedName>
</protein>
<dbReference type="EMBL" id="BEDT01000001">
    <property type="protein sequence ID" value="GAX46438.1"/>
    <property type="molecule type" value="Genomic_DNA"/>
</dbReference>
<evidence type="ECO:0000256" key="2">
    <source>
        <dbReference type="ARBA" id="ARBA00022553"/>
    </source>
</evidence>
<evidence type="ECO:0000256" key="6">
    <source>
        <dbReference type="ARBA" id="ARBA00022777"/>
    </source>
</evidence>
<organism evidence="9 10">
    <name type="scientific">Pseudolactococcus reticulitermitis</name>
    <dbReference type="NCBI Taxonomy" id="2025039"/>
    <lineage>
        <taxon>Bacteria</taxon>
        <taxon>Bacillati</taxon>
        <taxon>Bacillota</taxon>
        <taxon>Bacilli</taxon>
        <taxon>Lactobacillales</taxon>
        <taxon>Streptococcaceae</taxon>
        <taxon>Pseudolactococcus</taxon>
    </lineage>
</organism>
<keyword evidence="5" id="KW-0598">Phosphotransferase system</keyword>
<dbReference type="SUPFAM" id="SSF52794">
    <property type="entry name" value="PTS system IIB component-like"/>
    <property type="match status" value="1"/>
</dbReference>
<dbReference type="InterPro" id="IPR051819">
    <property type="entry name" value="PTS_sugar-specific_EIIB"/>
</dbReference>
<proteinExistence type="predicted"/>
<accession>A0A224WVN2</accession>
<sequence length="136" mass="14506">MGLFGKKKQTVPESAPIIAEEVTEKVAVNPINSAGKALVIKIFCAGGFSTSLWALKTEEALHQQGISGTVSAYPVAEIETEGANADAILIGPQTRYVEADAKKAYPDKIIEVVPFTIFGRVDGEANIKYLKEIGVI</sequence>
<dbReference type="GO" id="GO:0009401">
    <property type="term" value="P:phosphoenolpyruvate-dependent sugar phosphotransferase system"/>
    <property type="evidence" value="ECO:0007669"/>
    <property type="project" value="UniProtKB-KW"/>
</dbReference>
<dbReference type="Proteomes" id="UP000218689">
    <property type="component" value="Unassembled WGS sequence"/>
</dbReference>
<evidence type="ECO:0000256" key="7">
    <source>
        <dbReference type="PROSITE-ProRule" id="PRU00423"/>
    </source>
</evidence>
<dbReference type="OrthoDB" id="9808134at2"/>
<dbReference type="RefSeq" id="WP_094783533.1">
    <property type="nucleotide sequence ID" value="NZ_BEDT01000001.1"/>
</dbReference>
<evidence type="ECO:0000256" key="3">
    <source>
        <dbReference type="ARBA" id="ARBA00022597"/>
    </source>
</evidence>
<name>A0A224WVN2_9LACT</name>
<dbReference type="PANTHER" id="PTHR34581">
    <property type="entry name" value="PTS SYSTEM N,N'-DIACETYLCHITOBIOSE-SPECIFIC EIIB COMPONENT"/>
    <property type="match status" value="1"/>
</dbReference>
<evidence type="ECO:0000259" key="8">
    <source>
        <dbReference type="PROSITE" id="PS51100"/>
    </source>
</evidence>
<dbReference type="InterPro" id="IPR013012">
    <property type="entry name" value="PTS_EIIB_3"/>
</dbReference>
<dbReference type="Pfam" id="PF02302">
    <property type="entry name" value="PTS_IIB"/>
    <property type="match status" value="1"/>
</dbReference>
<evidence type="ECO:0000313" key="10">
    <source>
        <dbReference type="Proteomes" id="UP000218689"/>
    </source>
</evidence>
<keyword evidence="4" id="KW-0808">Transferase</keyword>
<gene>
    <name evidence="9" type="ORF">RsY01_17</name>
</gene>
<feature type="modified residue" description="Phosphocysteine; by EIIA" evidence="7">
    <location>
        <position position="44"/>
    </location>
</feature>
<dbReference type="GO" id="GO:0008982">
    <property type="term" value="F:protein-N(PI)-phosphohistidine-sugar phosphotransferase activity"/>
    <property type="evidence" value="ECO:0007669"/>
    <property type="project" value="InterPro"/>
</dbReference>
<keyword evidence="6" id="KW-0418">Kinase</keyword>